<dbReference type="GO" id="GO:0016020">
    <property type="term" value="C:membrane"/>
    <property type="evidence" value="ECO:0007669"/>
    <property type="project" value="UniProtKB-SubCell"/>
</dbReference>
<dbReference type="AlphaFoldDB" id="A0A0A1T2H5"/>
<keyword evidence="10" id="KW-1185">Reference proteome</keyword>
<evidence type="ECO:0000256" key="2">
    <source>
        <dbReference type="ARBA" id="ARBA00022448"/>
    </source>
</evidence>
<dbReference type="PANTHER" id="PTHR23504">
    <property type="entry name" value="MAJOR FACILITATOR SUPERFAMILY DOMAIN-CONTAINING PROTEIN 10"/>
    <property type="match status" value="1"/>
</dbReference>
<feature type="compositionally biased region" description="Polar residues" evidence="6">
    <location>
        <begin position="531"/>
        <end position="545"/>
    </location>
</feature>
<organism evidence="9 10">
    <name type="scientific">[Torrubiella] hemipterigena</name>
    <dbReference type="NCBI Taxonomy" id="1531966"/>
    <lineage>
        <taxon>Eukaryota</taxon>
        <taxon>Fungi</taxon>
        <taxon>Dikarya</taxon>
        <taxon>Ascomycota</taxon>
        <taxon>Pezizomycotina</taxon>
        <taxon>Sordariomycetes</taxon>
        <taxon>Hypocreomycetidae</taxon>
        <taxon>Hypocreales</taxon>
        <taxon>Clavicipitaceae</taxon>
        <taxon>Clavicipitaceae incertae sedis</taxon>
        <taxon>'Torrubiella' clade</taxon>
    </lineage>
</organism>
<dbReference type="HOGENOM" id="CLU_001265_54_5_1"/>
<proteinExistence type="predicted"/>
<feature type="region of interest" description="Disordered" evidence="6">
    <location>
        <begin position="509"/>
        <end position="545"/>
    </location>
</feature>
<dbReference type="PROSITE" id="PS50850">
    <property type="entry name" value="MFS"/>
    <property type="match status" value="1"/>
</dbReference>
<feature type="transmembrane region" description="Helical" evidence="7">
    <location>
        <begin position="429"/>
        <end position="452"/>
    </location>
</feature>
<feature type="transmembrane region" description="Helical" evidence="7">
    <location>
        <begin position="142"/>
        <end position="165"/>
    </location>
</feature>
<dbReference type="SUPFAM" id="SSF103473">
    <property type="entry name" value="MFS general substrate transporter"/>
    <property type="match status" value="1"/>
</dbReference>
<dbReference type="InterPro" id="IPR020846">
    <property type="entry name" value="MFS_dom"/>
</dbReference>
<evidence type="ECO:0000256" key="1">
    <source>
        <dbReference type="ARBA" id="ARBA00004141"/>
    </source>
</evidence>
<feature type="transmembrane region" description="Helical" evidence="7">
    <location>
        <begin position="464"/>
        <end position="482"/>
    </location>
</feature>
<accession>A0A0A1T2H5</accession>
<keyword evidence="3 7" id="KW-0812">Transmembrane</keyword>
<keyword evidence="5 7" id="KW-0472">Membrane</keyword>
<reference evidence="9 10" key="1">
    <citation type="journal article" date="2015" name="Genome Announc.">
        <title>Draft Genome Sequence and Gene Annotation of the Entomopathogenic Fungus Verticillium hemipterigenum.</title>
        <authorList>
            <person name="Horn F."/>
            <person name="Habel A."/>
            <person name="Scharf D.H."/>
            <person name="Dworschak J."/>
            <person name="Brakhage A.A."/>
            <person name="Guthke R."/>
            <person name="Hertweck C."/>
            <person name="Linde J."/>
        </authorList>
    </citation>
    <scope>NUCLEOTIDE SEQUENCE [LARGE SCALE GENOMIC DNA]</scope>
</reference>
<evidence type="ECO:0000256" key="4">
    <source>
        <dbReference type="ARBA" id="ARBA00022989"/>
    </source>
</evidence>
<feature type="transmembrane region" description="Helical" evidence="7">
    <location>
        <begin position="332"/>
        <end position="351"/>
    </location>
</feature>
<evidence type="ECO:0000259" key="8">
    <source>
        <dbReference type="PROSITE" id="PS50850"/>
    </source>
</evidence>
<dbReference type="Gene3D" id="1.20.1250.20">
    <property type="entry name" value="MFS general substrate transporter like domains"/>
    <property type="match status" value="1"/>
</dbReference>
<dbReference type="PANTHER" id="PTHR23504:SF8">
    <property type="entry name" value="TRANSPORTER, PUTATIVE (AFU_ORTHOLOGUE AFUA_1G03730)-RELATED"/>
    <property type="match status" value="1"/>
</dbReference>
<feature type="transmembrane region" description="Helical" evidence="7">
    <location>
        <begin position="85"/>
        <end position="103"/>
    </location>
</feature>
<evidence type="ECO:0000256" key="7">
    <source>
        <dbReference type="SAM" id="Phobius"/>
    </source>
</evidence>
<keyword evidence="2" id="KW-0813">Transport</keyword>
<protein>
    <recommendedName>
        <fullName evidence="8">Major facilitator superfamily (MFS) profile domain-containing protein</fullName>
    </recommendedName>
</protein>
<feature type="transmembrane region" description="Helical" evidence="7">
    <location>
        <begin position="391"/>
        <end position="417"/>
    </location>
</feature>
<dbReference type="EMBL" id="CDHN01000002">
    <property type="protein sequence ID" value="CEJ88849.1"/>
    <property type="molecule type" value="Genomic_DNA"/>
</dbReference>
<evidence type="ECO:0000256" key="6">
    <source>
        <dbReference type="SAM" id="MobiDB-lite"/>
    </source>
</evidence>
<dbReference type="CDD" id="cd17330">
    <property type="entry name" value="MFS_SLC46_TetA_like"/>
    <property type="match status" value="1"/>
</dbReference>
<feature type="transmembrane region" description="Helical" evidence="7">
    <location>
        <begin position="185"/>
        <end position="209"/>
    </location>
</feature>
<dbReference type="OrthoDB" id="10262656at2759"/>
<dbReference type="GO" id="GO:0022857">
    <property type="term" value="F:transmembrane transporter activity"/>
    <property type="evidence" value="ECO:0007669"/>
    <property type="project" value="InterPro"/>
</dbReference>
<gene>
    <name evidence="9" type="ORF">VHEMI04876</name>
</gene>
<name>A0A0A1T2H5_9HYPO</name>
<feature type="domain" description="Major facilitator superfamily (MFS) profile" evidence="8">
    <location>
        <begin position="15"/>
        <end position="487"/>
    </location>
</feature>
<comment type="subcellular location">
    <subcellularLocation>
        <location evidence="1">Membrane</location>
        <topology evidence="1">Multi-pass membrane protein</topology>
    </subcellularLocation>
</comment>
<evidence type="ECO:0000313" key="9">
    <source>
        <dbReference type="EMBL" id="CEJ88849.1"/>
    </source>
</evidence>
<evidence type="ECO:0000256" key="5">
    <source>
        <dbReference type="ARBA" id="ARBA00023136"/>
    </source>
</evidence>
<sequence>MPKPNPNGPKLPIKQLAILAVARFAEPLAYTSIFPYLPEMIKDFGIHQDDVGKWAGIISAAFSFSQSATGVPWGYVSDRLGRKPILITGLCINMVCFVAWGMATSLTMAIIVRCIQGASAGNVGIIRTMVAEMVPQKELQPIAFSLMPIIWSLGSVVGPAFGGFFARPAEQFPDIFGNIQFFKTFPYALPNLLAMVMFTISVTSATLFLKETLAEKRGAKDWGLLVGQKLTNAFSRKRTSNRRRSFVDGEATAPLVPTRPLPRGAKGGMPSNADVFNRQTVINLVSYSILAFHSVAYDQNVNVLMDYEVKDPSEFKLPFYFDTGFGMDSGQIGTVFAIYGIACSLIQFILYPPLVARFGVLRCFRICCMILPFVYMITPYTALFPTERGRVAAIIVVMVFKAFGIIVAFPSTTILLTNSCSSLKVLGTLNGYATMFSGIARGLGPATTGLIFTWGAKRGYVVLPYYYLALFAATGAFVSFMIEDENNLATASDESDSDAVDDSATLLQDESAVASESEDEDDSTKPLLNRKQPNTQYQAISGTSK</sequence>
<evidence type="ECO:0000313" key="10">
    <source>
        <dbReference type="Proteomes" id="UP000039046"/>
    </source>
</evidence>
<dbReference type="InterPro" id="IPR036259">
    <property type="entry name" value="MFS_trans_sf"/>
</dbReference>
<dbReference type="InterPro" id="IPR011701">
    <property type="entry name" value="MFS"/>
</dbReference>
<dbReference type="Pfam" id="PF07690">
    <property type="entry name" value="MFS_1"/>
    <property type="match status" value="1"/>
</dbReference>
<dbReference type="Proteomes" id="UP000039046">
    <property type="component" value="Unassembled WGS sequence"/>
</dbReference>
<feature type="transmembrane region" description="Helical" evidence="7">
    <location>
        <begin position="363"/>
        <end position="385"/>
    </location>
</feature>
<keyword evidence="4 7" id="KW-1133">Transmembrane helix</keyword>
<evidence type="ECO:0000256" key="3">
    <source>
        <dbReference type="ARBA" id="ARBA00022692"/>
    </source>
</evidence>